<dbReference type="AlphaFoldDB" id="A0A7S4JL00"/>
<dbReference type="Gene3D" id="6.10.140.2220">
    <property type="match status" value="1"/>
</dbReference>
<dbReference type="GO" id="GO:0000981">
    <property type="term" value="F:DNA-binding transcription factor activity, RNA polymerase II-specific"/>
    <property type="evidence" value="ECO:0007669"/>
    <property type="project" value="TreeGrafter"/>
</dbReference>
<protein>
    <recommendedName>
        <fullName evidence="5">MYND-type domain-containing protein</fullName>
    </recommendedName>
</protein>
<dbReference type="InterPro" id="IPR024119">
    <property type="entry name" value="TF_DEAF-1"/>
</dbReference>
<accession>A0A7S4JL00</accession>
<keyword evidence="2 4" id="KW-0863">Zinc-finger</keyword>
<dbReference type="PROSITE" id="PS50865">
    <property type="entry name" value="ZF_MYND_2"/>
    <property type="match status" value="1"/>
</dbReference>
<organism evidence="6">
    <name type="scientific">Paramoeba aestuarina</name>
    <dbReference type="NCBI Taxonomy" id="180227"/>
    <lineage>
        <taxon>Eukaryota</taxon>
        <taxon>Amoebozoa</taxon>
        <taxon>Discosea</taxon>
        <taxon>Flabellinia</taxon>
        <taxon>Dactylopodida</taxon>
        <taxon>Paramoebidae</taxon>
        <taxon>Paramoeba</taxon>
    </lineage>
</organism>
<dbReference type="EMBL" id="HBKR01001568">
    <property type="protein sequence ID" value="CAE2266888.1"/>
    <property type="molecule type" value="Transcribed_RNA"/>
</dbReference>
<keyword evidence="3" id="KW-0862">Zinc</keyword>
<dbReference type="InterPro" id="IPR002893">
    <property type="entry name" value="Znf_MYND"/>
</dbReference>
<evidence type="ECO:0000259" key="5">
    <source>
        <dbReference type="PROSITE" id="PS50865"/>
    </source>
</evidence>
<dbReference type="SUPFAM" id="SSF144232">
    <property type="entry name" value="HIT/MYND zinc finger-like"/>
    <property type="match status" value="1"/>
</dbReference>
<dbReference type="Pfam" id="PF01753">
    <property type="entry name" value="zf-MYND"/>
    <property type="match status" value="1"/>
</dbReference>
<sequence length="160" mass="18694">MSFSDFMKEAAFHMMGMDPGQAPSQEEEERRERIFIMKYKKKHKRLPRTQEEIEKFEYELAQARMGVTEGDEAFMPFERYQLLSECLVDGVQLDPEDRCIRRCNKCDKSEYKSGFGLKDGVGGADKYKLCGRCKQVYYCSVECQKADWKEHKVGCKAPQN</sequence>
<evidence type="ECO:0000256" key="3">
    <source>
        <dbReference type="ARBA" id="ARBA00022833"/>
    </source>
</evidence>
<reference evidence="6" key="1">
    <citation type="submission" date="2021-01" db="EMBL/GenBank/DDBJ databases">
        <authorList>
            <person name="Corre E."/>
            <person name="Pelletier E."/>
            <person name="Niang G."/>
            <person name="Scheremetjew M."/>
            <person name="Finn R."/>
            <person name="Kale V."/>
            <person name="Holt S."/>
            <person name="Cochrane G."/>
            <person name="Meng A."/>
            <person name="Brown T."/>
            <person name="Cohen L."/>
        </authorList>
    </citation>
    <scope>NUCLEOTIDE SEQUENCE</scope>
    <source>
        <strain evidence="6">SoJaBio B1-5/56/2</strain>
    </source>
</reference>
<keyword evidence="1" id="KW-0479">Metal-binding</keyword>
<dbReference type="PANTHER" id="PTHR10237">
    <property type="entry name" value="DEFORMED EPIDERMAL AUTOREGULATORY FACTOR 1 HOMOLOG SUPPRESSIN"/>
    <property type="match status" value="1"/>
</dbReference>
<dbReference type="GO" id="GO:0008270">
    <property type="term" value="F:zinc ion binding"/>
    <property type="evidence" value="ECO:0007669"/>
    <property type="project" value="UniProtKB-KW"/>
</dbReference>
<feature type="domain" description="MYND-type" evidence="5">
    <location>
        <begin position="103"/>
        <end position="155"/>
    </location>
</feature>
<gene>
    <name evidence="6" type="ORF">NAES01612_LOCUS986</name>
</gene>
<dbReference type="GO" id="GO:0005634">
    <property type="term" value="C:nucleus"/>
    <property type="evidence" value="ECO:0007669"/>
    <property type="project" value="TreeGrafter"/>
</dbReference>
<name>A0A7S4JL00_9EUKA</name>
<evidence type="ECO:0000313" key="6">
    <source>
        <dbReference type="EMBL" id="CAE2266888.1"/>
    </source>
</evidence>
<evidence type="ECO:0000256" key="4">
    <source>
        <dbReference type="PROSITE-ProRule" id="PRU00134"/>
    </source>
</evidence>
<proteinExistence type="predicted"/>
<dbReference type="PANTHER" id="PTHR10237:SF14">
    <property type="entry name" value="MYND-TYPE DOMAIN-CONTAINING PROTEIN"/>
    <property type="match status" value="1"/>
</dbReference>
<evidence type="ECO:0000256" key="2">
    <source>
        <dbReference type="ARBA" id="ARBA00022771"/>
    </source>
</evidence>
<evidence type="ECO:0000256" key="1">
    <source>
        <dbReference type="ARBA" id="ARBA00022723"/>
    </source>
</evidence>